<evidence type="ECO:0000313" key="4">
    <source>
        <dbReference type="Proteomes" id="UP001562425"/>
    </source>
</evidence>
<keyword evidence="4" id="KW-1185">Reference proteome</keyword>
<sequence length="239" mass="27552">MRVPFWFLLLCFQSSLATEIVYKNHSCVPSAYSKMCILENFHYVEEETHVIHSFPANLHYVRITRETRSDIGPNLTKLRILNLGHNYLTKVALNIYPKSLTQLNLFSCKIKSLNYGHLYYPSMEVLNIEQNKLTSIDGPALMLAMPKLKTIRIGWNLFEREELQEAFEQFRRHNISIRDEADEVACYFNEQVVEGVCIADHEPPRGVMREILMTVVVIVVAIALGATLRWGFISMKASV</sequence>
<gene>
    <name evidence="3" type="ORF">pipiens_006184</name>
</gene>
<organism evidence="3 4">
    <name type="scientific">Culex pipiens pipiens</name>
    <name type="common">Northern house mosquito</name>
    <dbReference type="NCBI Taxonomy" id="38569"/>
    <lineage>
        <taxon>Eukaryota</taxon>
        <taxon>Metazoa</taxon>
        <taxon>Ecdysozoa</taxon>
        <taxon>Arthropoda</taxon>
        <taxon>Hexapoda</taxon>
        <taxon>Insecta</taxon>
        <taxon>Pterygota</taxon>
        <taxon>Neoptera</taxon>
        <taxon>Endopterygota</taxon>
        <taxon>Diptera</taxon>
        <taxon>Nematocera</taxon>
        <taxon>Culicoidea</taxon>
        <taxon>Culicidae</taxon>
        <taxon>Culicinae</taxon>
        <taxon>Culicini</taxon>
        <taxon>Culex</taxon>
        <taxon>Culex</taxon>
    </lineage>
</organism>
<evidence type="ECO:0008006" key="5">
    <source>
        <dbReference type="Google" id="ProtNLM"/>
    </source>
</evidence>
<feature type="chain" id="PRO_5044828558" description="Leucine-rich repeat protein" evidence="2">
    <location>
        <begin position="18"/>
        <end position="239"/>
    </location>
</feature>
<name>A0ABD1DTJ4_CULPP</name>
<dbReference type="Gene3D" id="3.80.10.10">
    <property type="entry name" value="Ribonuclease Inhibitor"/>
    <property type="match status" value="1"/>
</dbReference>
<keyword evidence="2" id="KW-0732">Signal</keyword>
<keyword evidence="1" id="KW-0472">Membrane</keyword>
<dbReference type="EMBL" id="JBEHCU010003365">
    <property type="protein sequence ID" value="KAL1402217.1"/>
    <property type="molecule type" value="Genomic_DNA"/>
</dbReference>
<dbReference type="InterPro" id="IPR032675">
    <property type="entry name" value="LRR_dom_sf"/>
</dbReference>
<dbReference type="AlphaFoldDB" id="A0ABD1DTJ4"/>
<evidence type="ECO:0000256" key="2">
    <source>
        <dbReference type="SAM" id="SignalP"/>
    </source>
</evidence>
<protein>
    <recommendedName>
        <fullName evidence="5">Leucine-rich repeat protein</fullName>
    </recommendedName>
</protein>
<proteinExistence type="predicted"/>
<keyword evidence="1" id="KW-1133">Transmembrane helix</keyword>
<evidence type="ECO:0000313" key="3">
    <source>
        <dbReference type="EMBL" id="KAL1402217.1"/>
    </source>
</evidence>
<feature type="transmembrane region" description="Helical" evidence="1">
    <location>
        <begin position="211"/>
        <end position="232"/>
    </location>
</feature>
<comment type="caution">
    <text evidence="3">The sequence shown here is derived from an EMBL/GenBank/DDBJ whole genome shotgun (WGS) entry which is preliminary data.</text>
</comment>
<feature type="signal peptide" evidence="2">
    <location>
        <begin position="1"/>
        <end position="17"/>
    </location>
</feature>
<evidence type="ECO:0000256" key="1">
    <source>
        <dbReference type="SAM" id="Phobius"/>
    </source>
</evidence>
<dbReference type="SUPFAM" id="SSF52058">
    <property type="entry name" value="L domain-like"/>
    <property type="match status" value="1"/>
</dbReference>
<dbReference type="Proteomes" id="UP001562425">
    <property type="component" value="Unassembled WGS sequence"/>
</dbReference>
<reference evidence="3 4" key="1">
    <citation type="submission" date="2024-05" db="EMBL/GenBank/DDBJ databases">
        <title>Culex pipiens pipiens assembly and annotation.</title>
        <authorList>
            <person name="Alout H."/>
            <person name="Durand T."/>
        </authorList>
    </citation>
    <scope>NUCLEOTIDE SEQUENCE [LARGE SCALE GENOMIC DNA]</scope>
    <source>
        <strain evidence="3">HA-2024</strain>
        <tissue evidence="3">Whole body</tissue>
    </source>
</reference>
<keyword evidence="1" id="KW-0812">Transmembrane</keyword>
<accession>A0ABD1DTJ4</accession>